<dbReference type="AlphaFoldDB" id="A0A978V751"/>
<dbReference type="PANTHER" id="PTHR12874:SF28">
    <property type="entry name" value="F-BOX PROTEIN"/>
    <property type="match status" value="1"/>
</dbReference>
<gene>
    <name evidence="6" type="ORF">FEM48_Zijuj06G0043700</name>
</gene>
<dbReference type="SMART" id="SM00256">
    <property type="entry name" value="FBOX"/>
    <property type="match status" value="1"/>
</dbReference>
<dbReference type="PROSITE" id="PS00236">
    <property type="entry name" value="NEUROTR_ION_CHANNEL"/>
    <property type="match status" value="1"/>
</dbReference>
<dbReference type="GO" id="GO:0019005">
    <property type="term" value="C:SCF ubiquitin ligase complex"/>
    <property type="evidence" value="ECO:0007669"/>
    <property type="project" value="UniProtKB-UniRule"/>
</dbReference>
<evidence type="ECO:0000256" key="3">
    <source>
        <dbReference type="RuleBase" id="RU369085"/>
    </source>
</evidence>
<dbReference type="GO" id="GO:0005737">
    <property type="term" value="C:cytoplasm"/>
    <property type="evidence" value="ECO:0007669"/>
    <property type="project" value="TreeGrafter"/>
</dbReference>
<comment type="subcellular location">
    <subcellularLocation>
        <location evidence="1">Membrane</location>
    </subcellularLocation>
    <subcellularLocation>
        <location evidence="3">Nucleus</location>
    </subcellularLocation>
</comment>
<dbReference type="GO" id="GO:0016567">
    <property type="term" value="P:protein ubiquitination"/>
    <property type="evidence" value="ECO:0007669"/>
    <property type="project" value="UniProtKB-UniRule"/>
</dbReference>
<dbReference type="Gene3D" id="1.20.1280.50">
    <property type="match status" value="1"/>
</dbReference>
<name>A0A978V751_ZIZJJ</name>
<comment type="pathway">
    <text evidence="3">Protein modification; protein ubiquitination.</text>
</comment>
<protein>
    <recommendedName>
        <fullName evidence="3">F-box protein</fullName>
    </recommendedName>
</protein>
<feature type="region of interest" description="Disordered" evidence="4">
    <location>
        <begin position="270"/>
        <end position="294"/>
    </location>
</feature>
<organism evidence="6 7">
    <name type="scientific">Ziziphus jujuba var. spinosa</name>
    <dbReference type="NCBI Taxonomy" id="714518"/>
    <lineage>
        <taxon>Eukaryota</taxon>
        <taxon>Viridiplantae</taxon>
        <taxon>Streptophyta</taxon>
        <taxon>Embryophyta</taxon>
        <taxon>Tracheophyta</taxon>
        <taxon>Spermatophyta</taxon>
        <taxon>Magnoliopsida</taxon>
        <taxon>eudicotyledons</taxon>
        <taxon>Gunneridae</taxon>
        <taxon>Pentapetalae</taxon>
        <taxon>rosids</taxon>
        <taxon>fabids</taxon>
        <taxon>Rosales</taxon>
        <taxon>Rhamnaceae</taxon>
        <taxon>Paliureae</taxon>
        <taxon>Ziziphus</taxon>
    </lineage>
</organism>
<dbReference type="Pfam" id="PF12937">
    <property type="entry name" value="F-box-like"/>
    <property type="match status" value="1"/>
</dbReference>
<reference evidence="6" key="1">
    <citation type="journal article" date="2021" name="Front. Plant Sci.">
        <title>Chromosome-Scale Genome Assembly for Chinese Sour Jujube and Insights Into Its Genome Evolution and Domestication Signature.</title>
        <authorList>
            <person name="Shen L.-Y."/>
            <person name="Luo H."/>
            <person name="Wang X.-L."/>
            <person name="Wang X.-M."/>
            <person name="Qiu X.-J."/>
            <person name="Liu H."/>
            <person name="Zhou S.-S."/>
            <person name="Jia K.-H."/>
            <person name="Nie S."/>
            <person name="Bao Y.-T."/>
            <person name="Zhang R.-G."/>
            <person name="Yun Q.-Z."/>
            <person name="Chai Y.-H."/>
            <person name="Lu J.-Y."/>
            <person name="Li Y."/>
            <person name="Zhao S.-W."/>
            <person name="Mao J.-F."/>
            <person name="Jia S.-G."/>
            <person name="Mao Y.-M."/>
        </authorList>
    </citation>
    <scope>NUCLEOTIDE SEQUENCE</scope>
    <source>
        <strain evidence="6">AT0</strain>
        <tissue evidence="6">Leaf</tissue>
    </source>
</reference>
<dbReference type="PROSITE" id="PS50181">
    <property type="entry name" value="FBOX"/>
    <property type="match status" value="1"/>
</dbReference>
<dbReference type="Proteomes" id="UP000813462">
    <property type="component" value="Unassembled WGS sequence"/>
</dbReference>
<dbReference type="SUPFAM" id="SSF81383">
    <property type="entry name" value="F-box domain"/>
    <property type="match status" value="1"/>
</dbReference>
<feature type="region of interest" description="Disordered" evidence="4">
    <location>
        <begin position="211"/>
        <end position="255"/>
    </location>
</feature>
<dbReference type="InterPro" id="IPR018000">
    <property type="entry name" value="Neurotransmitter_ion_chnl_CS"/>
</dbReference>
<sequence length="476" mass="52989">MASVRDLSLSIDGTGCSVSFIDFPEDVQLCILSFLTPADIATFACTSKRFVSLCKDDGKLWFAMCDRRWGTKTQIKNWGRGRISYRLLYKTLSEWENLIGFWRRSGSGTAGTSSPPLVFFEWGSSFLTGSRVSPSTTGTYGVVKAPFLWMSLSQEGQVLKFLDPDGRSDMLGDFASSGEIECLENDLIPVNVSFMGKSHFVVEEDLSFAYSNSNTPEQSKKGIRRSSSTVSLSGDDGCGAGEDVTGSEIGSPGSLPDRLMSEIYQHFANRTSPVGDRSSRRQRRKEKERQSRRKWEPEHFVKIVNCSPTPSRPLQGLWKGIYDDMNMGFYLVAYDDIGGIACRRIWNSPERFASYGPVFWTSNTTFVESPFSVEEENLYDSRVHLQPLAEADSIDGIPPLAESNVVSRILFINSSFDLVIPHLSGTTANPQGVEGRIWQYGDGTFGFGFLRDNFIVDLRHVSKNGCLLDAIVFRGD</sequence>
<dbReference type="OrthoDB" id="1924875at2759"/>
<proteinExistence type="predicted"/>
<dbReference type="PANTHER" id="PTHR12874">
    <property type="entry name" value="F-BOX ONLY PROTEIN 48-RELATED"/>
    <property type="match status" value="1"/>
</dbReference>
<evidence type="ECO:0000256" key="2">
    <source>
        <dbReference type="ARBA" id="ARBA00023136"/>
    </source>
</evidence>
<dbReference type="InterPro" id="IPR036047">
    <property type="entry name" value="F-box-like_dom_sf"/>
</dbReference>
<evidence type="ECO:0000313" key="6">
    <source>
        <dbReference type="EMBL" id="KAH7523736.1"/>
    </source>
</evidence>
<comment type="function">
    <text evidence="3">Acts as a component of a SCF E3 ubiquitin ligase complexes.</text>
</comment>
<feature type="domain" description="F-box" evidence="5">
    <location>
        <begin position="17"/>
        <end position="64"/>
    </location>
</feature>
<keyword evidence="2" id="KW-0472">Membrane</keyword>
<feature type="compositionally biased region" description="Basic and acidic residues" evidence="4">
    <location>
        <begin position="285"/>
        <end position="294"/>
    </location>
</feature>
<accession>A0A978V751</accession>
<comment type="caution">
    <text evidence="6">The sequence shown here is derived from an EMBL/GenBank/DDBJ whole genome shotgun (WGS) entry which is preliminary data.</text>
</comment>
<keyword evidence="3" id="KW-0833">Ubl conjugation pathway</keyword>
<dbReference type="GO" id="GO:0016020">
    <property type="term" value="C:membrane"/>
    <property type="evidence" value="ECO:0007669"/>
    <property type="project" value="UniProtKB-SubCell"/>
</dbReference>
<dbReference type="GO" id="GO:0009740">
    <property type="term" value="P:gibberellic acid mediated signaling pathway"/>
    <property type="evidence" value="ECO:0007669"/>
    <property type="project" value="TreeGrafter"/>
</dbReference>
<evidence type="ECO:0000313" key="7">
    <source>
        <dbReference type="Proteomes" id="UP000813462"/>
    </source>
</evidence>
<comment type="subunit">
    <text evidence="3">Component of the SCF-type E3 ligase complex.</text>
</comment>
<evidence type="ECO:0000256" key="4">
    <source>
        <dbReference type="SAM" id="MobiDB-lite"/>
    </source>
</evidence>
<dbReference type="EMBL" id="JAEACU010000006">
    <property type="protein sequence ID" value="KAH7523736.1"/>
    <property type="molecule type" value="Genomic_DNA"/>
</dbReference>
<evidence type="ECO:0000256" key="1">
    <source>
        <dbReference type="ARBA" id="ARBA00004370"/>
    </source>
</evidence>
<keyword evidence="3" id="KW-0539">Nucleus</keyword>
<dbReference type="GO" id="GO:0005634">
    <property type="term" value="C:nucleus"/>
    <property type="evidence" value="ECO:0007669"/>
    <property type="project" value="UniProtKB-SubCell"/>
</dbReference>
<evidence type="ECO:0000259" key="5">
    <source>
        <dbReference type="PROSITE" id="PS50181"/>
    </source>
</evidence>
<dbReference type="GO" id="GO:0031146">
    <property type="term" value="P:SCF-dependent proteasomal ubiquitin-dependent protein catabolic process"/>
    <property type="evidence" value="ECO:0007669"/>
    <property type="project" value="UniProtKB-UniRule"/>
</dbReference>
<dbReference type="InterPro" id="IPR001810">
    <property type="entry name" value="F-box_dom"/>
</dbReference>